<evidence type="ECO:0000256" key="1">
    <source>
        <dbReference type="SAM" id="MobiDB-lite"/>
    </source>
</evidence>
<accession>A0A5C6FHJ2</accession>
<evidence type="ECO:0000313" key="3">
    <source>
        <dbReference type="Proteomes" id="UP000318288"/>
    </source>
</evidence>
<feature type="compositionally biased region" description="Pro residues" evidence="1">
    <location>
        <begin position="178"/>
        <end position="187"/>
    </location>
</feature>
<dbReference type="InterPro" id="IPR007731">
    <property type="entry name" value="DUF669"/>
</dbReference>
<dbReference type="EMBL" id="SJPW01000002">
    <property type="protein sequence ID" value="TWU59071.1"/>
    <property type="molecule type" value="Genomic_DNA"/>
</dbReference>
<gene>
    <name evidence="2" type="ORF">Poly51_18570</name>
</gene>
<name>A0A5C6FHJ2_9BACT</name>
<sequence length="252" mass="27702">MRSLQYQQLTQKSNTAVTATGRDEIQFNKCFVSIKMVKKLSEILREKNQATDVAKVWAATRHNDGRLPSGEYVAEIVQGEAFESSNATPGFRLTFEVVEGKHKGDRFWHSLWITDKAMPMTKRQLEKLNIAELKQLDDPLPVVFRCNVSLVLKVSDGGYESNEVKWFNVIGRTEPEPDPFAPKPGPSPSGDATPSDPDTIVAGTPKPGEKKVLSRSLKSFVGGVEIPAATGPTHMERLHAAAKKMGEGKAGK</sequence>
<keyword evidence="3" id="KW-1185">Reference proteome</keyword>
<protein>
    <submittedName>
        <fullName evidence="2">Uncharacterized protein</fullName>
    </submittedName>
</protein>
<evidence type="ECO:0000313" key="2">
    <source>
        <dbReference type="EMBL" id="TWU59071.1"/>
    </source>
</evidence>
<dbReference type="Pfam" id="PF05037">
    <property type="entry name" value="DUF669"/>
    <property type="match status" value="1"/>
</dbReference>
<dbReference type="Proteomes" id="UP000318288">
    <property type="component" value="Unassembled WGS sequence"/>
</dbReference>
<organism evidence="2 3">
    <name type="scientific">Rubripirellula tenax</name>
    <dbReference type="NCBI Taxonomy" id="2528015"/>
    <lineage>
        <taxon>Bacteria</taxon>
        <taxon>Pseudomonadati</taxon>
        <taxon>Planctomycetota</taxon>
        <taxon>Planctomycetia</taxon>
        <taxon>Pirellulales</taxon>
        <taxon>Pirellulaceae</taxon>
        <taxon>Rubripirellula</taxon>
    </lineage>
</organism>
<proteinExistence type="predicted"/>
<feature type="region of interest" description="Disordered" evidence="1">
    <location>
        <begin position="173"/>
        <end position="213"/>
    </location>
</feature>
<reference evidence="2 3" key="1">
    <citation type="submission" date="2019-02" db="EMBL/GenBank/DDBJ databases">
        <title>Deep-cultivation of Planctomycetes and their phenomic and genomic characterization uncovers novel biology.</title>
        <authorList>
            <person name="Wiegand S."/>
            <person name="Jogler M."/>
            <person name="Boedeker C."/>
            <person name="Pinto D."/>
            <person name="Vollmers J."/>
            <person name="Rivas-Marin E."/>
            <person name="Kohn T."/>
            <person name="Peeters S.H."/>
            <person name="Heuer A."/>
            <person name="Rast P."/>
            <person name="Oberbeckmann S."/>
            <person name="Bunk B."/>
            <person name="Jeske O."/>
            <person name="Meyerdierks A."/>
            <person name="Storesund J.E."/>
            <person name="Kallscheuer N."/>
            <person name="Luecker S."/>
            <person name="Lage O.M."/>
            <person name="Pohl T."/>
            <person name="Merkel B.J."/>
            <person name="Hornburger P."/>
            <person name="Mueller R.-W."/>
            <person name="Bruemmer F."/>
            <person name="Labrenz M."/>
            <person name="Spormann A.M."/>
            <person name="Op Den Camp H."/>
            <person name="Overmann J."/>
            <person name="Amann R."/>
            <person name="Jetten M.S.M."/>
            <person name="Mascher T."/>
            <person name="Medema M.H."/>
            <person name="Devos D.P."/>
            <person name="Kaster A.-K."/>
            <person name="Ovreas L."/>
            <person name="Rohde M."/>
            <person name="Galperin M.Y."/>
            <person name="Jogler C."/>
        </authorList>
    </citation>
    <scope>NUCLEOTIDE SEQUENCE [LARGE SCALE GENOMIC DNA]</scope>
    <source>
        <strain evidence="2 3">Poly51</strain>
    </source>
</reference>
<comment type="caution">
    <text evidence="2">The sequence shown here is derived from an EMBL/GenBank/DDBJ whole genome shotgun (WGS) entry which is preliminary data.</text>
</comment>
<dbReference type="AlphaFoldDB" id="A0A5C6FHJ2"/>